<comment type="caution">
    <text evidence="2">Lacks conserved residue(s) required for the propagation of feature annotation.</text>
</comment>
<dbReference type="EMBL" id="CP020814">
    <property type="protein sequence ID" value="ARK31413.1"/>
    <property type="molecule type" value="Genomic_DNA"/>
</dbReference>
<evidence type="ECO:0000313" key="4">
    <source>
        <dbReference type="EMBL" id="ARK31413.1"/>
    </source>
</evidence>
<feature type="active site" description="Proton acceptor" evidence="2">
    <location>
        <position position="186"/>
    </location>
</feature>
<accession>A0A1X9MH13</accession>
<dbReference type="STRING" id="199441.BkAM31D_16980"/>
<name>A0A1X9MH13_9BACI</name>
<evidence type="ECO:0000256" key="1">
    <source>
        <dbReference type="ARBA" id="ARBA00023098"/>
    </source>
</evidence>
<evidence type="ECO:0000259" key="3">
    <source>
        <dbReference type="PROSITE" id="PS51635"/>
    </source>
</evidence>
<dbReference type="AlphaFoldDB" id="A0A1X9MH13"/>
<feature type="short sequence motif" description="DGA/G" evidence="2">
    <location>
        <begin position="186"/>
        <end position="188"/>
    </location>
</feature>
<dbReference type="CDD" id="cd07207">
    <property type="entry name" value="Pat_ExoU_VipD_like"/>
    <property type="match status" value="1"/>
</dbReference>
<evidence type="ECO:0000313" key="5">
    <source>
        <dbReference type="Proteomes" id="UP000193006"/>
    </source>
</evidence>
<feature type="active site" description="Nucleophile" evidence="2">
    <location>
        <position position="38"/>
    </location>
</feature>
<feature type="domain" description="PNPLA" evidence="3">
    <location>
        <begin position="5"/>
        <end position="199"/>
    </location>
</feature>
<keyword evidence="2" id="KW-0442">Lipid degradation</keyword>
<dbReference type="InterPro" id="IPR016035">
    <property type="entry name" value="Acyl_Trfase/lysoPLipase"/>
</dbReference>
<dbReference type="Pfam" id="PF01734">
    <property type="entry name" value="Patatin"/>
    <property type="match status" value="1"/>
</dbReference>
<dbReference type="KEGG" id="bkw:BkAM31D_16980"/>
<dbReference type="PROSITE" id="PS51635">
    <property type="entry name" value="PNPLA"/>
    <property type="match status" value="1"/>
</dbReference>
<dbReference type="Proteomes" id="UP000193006">
    <property type="component" value="Chromosome"/>
</dbReference>
<keyword evidence="1 2" id="KW-0443">Lipid metabolism</keyword>
<keyword evidence="5" id="KW-1185">Reference proteome</keyword>
<dbReference type="GO" id="GO:0016042">
    <property type="term" value="P:lipid catabolic process"/>
    <property type="evidence" value="ECO:0007669"/>
    <property type="project" value="UniProtKB-UniRule"/>
</dbReference>
<protein>
    <submittedName>
        <fullName evidence="4">Patatin-like phospholipase</fullName>
    </submittedName>
</protein>
<proteinExistence type="predicted"/>
<dbReference type="Gene3D" id="3.40.1090.10">
    <property type="entry name" value="Cytosolic phospholipase A2 catalytic domain"/>
    <property type="match status" value="2"/>
</dbReference>
<reference evidence="4 5" key="1">
    <citation type="submission" date="2017-04" db="EMBL/GenBank/DDBJ databases">
        <title>Bacillus krulwichiae AM31D Genome sequencing and assembly.</title>
        <authorList>
            <person name="Krulwich T.A."/>
            <person name="Anastor L."/>
            <person name="Ehrlich R."/>
            <person name="Ehrlich G.D."/>
            <person name="Janto B."/>
        </authorList>
    </citation>
    <scope>NUCLEOTIDE SEQUENCE [LARGE SCALE GENOMIC DNA]</scope>
    <source>
        <strain evidence="4 5">AM31D</strain>
    </source>
</reference>
<keyword evidence="2" id="KW-0378">Hydrolase</keyword>
<dbReference type="PANTHER" id="PTHR46394">
    <property type="entry name" value="ANNEXIN"/>
    <property type="match status" value="1"/>
</dbReference>
<evidence type="ECO:0000256" key="2">
    <source>
        <dbReference type="PROSITE-ProRule" id="PRU01161"/>
    </source>
</evidence>
<gene>
    <name evidence="4" type="ORF">BkAM31D_16980</name>
</gene>
<dbReference type="PANTHER" id="PTHR46394:SF1">
    <property type="entry name" value="PNPLA DOMAIN-CONTAINING PROTEIN"/>
    <property type="match status" value="1"/>
</dbReference>
<feature type="short sequence motif" description="GXSXG" evidence="2">
    <location>
        <begin position="36"/>
        <end position="40"/>
    </location>
</feature>
<sequence>MMIDGVFAGGGVKAFAFVGALQEMEERGYTFDRLAGTSAGAIVAALIKVGYTSDELFTLLDELELESFKDERMSVLPFTIAKWIHIYFRLGLYKGNALEAWLKDVLAAKGVRTFGDLPKGSLRIIASDLTKGKLLVLPDDLQNYGVIPEKFSVARAIRMSCSIPFFFEPVKIYDRGSGGKASYIVDGGLLSNFPLWLFMDGNIKRWKRPVIGFHLKPEMSEMPPKKINNAVTMYRALFETMTSAHDLKYVDADDAKNVVFIPILDVKATDFELTDEQKEQLVVLGKEETGHFLKNWSY</sequence>
<dbReference type="SUPFAM" id="SSF52151">
    <property type="entry name" value="FabD/lysophospholipase-like"/>
    <property type="match status" value="1"/>
</dbReference>
<dbReference type="RefSeq" id="WP_066160763.1">
    <property type="nucleotide sequence ID" value="NZ_CP020814.1"/>
</dbReference>
<dbReference type="GO" id="GO:0016787">
    <property type="term" value="F:hydrolase activity"/>
    <property type="evidence" value="ECO:0007669"/>
    <property type="project" value="UniProtKB-UniRule"/>
</dbReference>
<organism evidence="4 5">
    <name type="scientific">Halalkalibacter krulwichiae</name>
    <dbReference type="NCBI Taxonomy" id="199441"/>
    <lineage>
        <taxon>Bacteria</taxon>
        <taxon>Bacillati</taxon>
        <taxon>Bacillota</taxon>
        <taxon>Bacilli</taxon>
        <taxon>Bacillales</taxon>
        <taxon>Bacillaceae</taxon>
        <taxon>Halalkalibacter</taxon>
    </lineage>
</organism>
<dbReference type="InterPro" id="IPR052580">
    <property type="entry name" value="Lipid_Hydrolase"/>
</dbReference>
<dbReference type="InterPro" id="IPR002641">
    <property type="entry name" value="PNPLA_dom"/>
</dbReference>